<comment type="caution">
    <text evidence="3">The sequence shown here is derived from an EMBL/GenBank/DDBJ whole genome shotgun (WGS) entry which is preliminary data.</text>
</comment>
<gene>
    <name evidence="3" type="ORF">DWX97_15260</name>
</gene>
<evidence type="ECO:0000313" key="4">
    <source>
        <dbReference type="Proteomes" id="UP000283341"/>
    </source>
</evidence>
<sequence>MLHKRIIMALTALTLSLYHLYAQKVDYSIVSVPEETGIEFQQVTTPNDYICMPIVKRTAGKINWLSNRIIGIIPDGKSIAYLSYRNNTTNIFIKELGKQGSSIQRTNRSNVLDFSFAPDGKYLCFSEVRGKNSQIFQTSAVDGYVCRQITNGNQDYSPVYSPDMSQIFFARQERNSVSIWSYNIKNNFLSSYTNGMNPYPTSSTGIFICTRTNTDGKSEIWKINSETGIEECIISDRERSFTSPVLSPDGQWILFVGSSNITGNNFNYQNTDIFVAKTDGTNLLQLTYHAADDLSPVWSKDGKHIYFISQRGDANGTANIWRMNFNY</sequence>
<evidence type="ECO:0000256" key="1">
    <source>
        <dbReference type="ARBA" id="ARBA00009820"/>
    </source>
</evidence>
<feature type="chain" id="PRO_5019172138" description="Translocation protein TolB" evidence="2">
    <location>
        <begin position="25"/>
        <end position="327"/>
    </location>
</feature>
<keyword evidence="2" id="KW-0732">Signal</keyword>
<accession>A0A412IF44</accession>
<dbReference type="Proteomes" id="UP000283341">
    <property type="component" value="Unassembled WGS sequence"/>
</dbReference>
<dbReference type="SUPFAM" id="SSF82171">
    <property type="entry name" value="DPP6 N-terminal domain-like"/>
    <property type="match status" value="1"/>
</dbReference>
<dbReference type="PANTHER" id="PTHR36842">
    <property type="entry name" value="PROTEIN TOLB HOMOLOG"/>
    <property type="match status" value="1"/>
</dbReference>
<dbReference type="InterPro" id="IPR011659">
    <property type="entry name" value="WD40"/>
</dbReference>
<protein>
    <recommendedName>
        <fullName evidence="5">Translocation protein TolB</fullName>
    </recommendedName>
</protein>
<organism evidence="3 4">
    <name type="scientific">Bacteroides cellulosilyticus</name>
    <dbReference type="NCBI Taxonomy" id="246787"/>
    <lineage>
        <taxon>Bacteria</taxon>
        <taxon>Pseudomonadati</taxon>
        <taxon>Bacteroidota</taxon>
        <taxon>Bacteroidia</taxon>
        <taxon>Bacteroidales</taxon>
        <taxon>Bacteroidaceae</taxon>
        <taxon>Bacteroides</taxon>
    </lineage>
</organism>
<proteinExistence type="inferred from homology"/>
<evidence type="ECO:0008006" key="5">
    <source>
        <dbReference type="Google" id="ProtNLM"/>
    </source>
</evidence>
<evidence type="ECO:0000313" key="3">
    <source>
        <dbReference type="EMBL" id="RGS35573.1"/>
    </source>
</evidence>
<reference evidence="3 4" key="1">
    <citation type="submission" date="2018-08" db="EMBL/GenBank/DDBJ databases">
        <title>A genome reference for cultivated species of the human gut microbiota.</title>
        <authorList>
            <person name="Zou Y."/>
            <person name="Xue W."/>
            <person name="Luo G."/>
        </authorList>
    </citation>
    <scope>NUCLEOTIDE SEQUENCE [LARGE SCALE GENOMIC DNA]</scope>
    <source>
        <strain evidence="3 4">AF22-3AC</strain>
    </source>
</reference>
<evidence type="ECO:0000256" key="2">
    <source>
        <dbReference type="SAM" id="SignalP"/>
    </source>
</evidence>
<dbReference type="EMBL" id="QRVJ01000013">
    <property type="protein sequence ID" value="RGS35573.1"/>
    <property type="molecule type" value="Genomic_DNA"/>
</dbReference>
<dbReference type="Pfam" id="PF07676">
    <property type="entry name" value="PD40"/>
    <property type="match status" value="5"/>
</dbReference>
<dbReference type="AlphaFoldDB" id="A0A412IF44"/>
<name>A0A412IF44_9BACE</name>
<dbReference type="InterPro" id="IPR011042">
    <property type="entry name" value="6-blade_b-propeller_TolB-like"/>
</dbReference>
<dbReference type="RefSeq" id="WP_118402958.1">
    <property type="nucleotide sequence ID" value="NZ_JADNFX010000010.1"/>
</dbReference>
<feature type="signal peptide" evidence="2">
    <location>
        <begin position="1"/>
        <end position="24"/>
    </location>
</feature>
<dbReference type="Gene3D" id="2.120.10.30">
    <property type="entry name" value="TolB, C-terminal domain"/>
    <property type="match status" value="2"/>
</dbReference>
<comment type="similarity">
    <text evidence="1">Belongs to the TolB family.</text>
</comment>
<dbReference type="PANTHER" id="PTHR36842:SF1">
    <property type="entry name" value="PROTEIN TOLB"/>
    <property type="match status" value="1"/>
</dbReference>